<reference evidence="2 3" key="1">
    <citation type="submission" date="2019-07" db="EMBL/GenBank/DDBJ databases">
        <authorList>
            <person name="Jastrzebski P J."/>
            <person name="Paukszto L."/>
            <person name="Jastrzebski P J."/>
        </authorList>
    </citation>
    <scope>NUCLEOTIDE SEQUENCE [LARGE SCALE GENOMIC DNA]</scope>
    <source>
        <strain evidence="2 3">WMS-il1</strain>
    </source>
</reference>
<dbReference type="AlphaFoldDB" id="A0A564YQ45"/>
<name>A0A564YQ45_HYMDI</name>
<protein>
    <submittedName>
        <fullName evidence="2">Uncharacterized protein</fullName>
    </submittedName>
</protein>
<gene>
    <name evidence="2" type="ORF">WMSIL1_LOCUS8304</name>
</gene>
<sequence length="153" mass="17196">MILDSKERGNSGPLSYAARLKYHFRSIRPIPTRQNDRTAQIHKDLSTCALVFVRVDAVRKPLQSPFKVLERKSKYFILDRSELPDVNPTSVLPKPSSIVFPDNVQPSASPVQSSLHDTVKSTTPPSCASRHELSRTRCGRRVALPSRLADYVQ</sequence>
<evidence type="ECO:0000313" key="2">
    <source>
        <dbReference type="EMBL" id="VUZ49099.1"/>
    </source>
</evidence>
<keyword evidence="3" id="KW-1185">Reference proteome</keyword>
<evidence type="ECO:0000256" key="1">
    <source>
        <dbReference type="SAM" id="MobiDB-lite"/>
    </source>
</evidence>
<accession>A0A564YQ45</accession>
<dbReference type="Proteomes" id="UP000321570">
    <property type="component" value="Unassembled WGS sequence"/>
</dbReference>
<proteinExistence type="predicted"/>
<feature type="region of interest" description="Disordered" evidence="1">
    <location>
        <begin position="108"/>
        <end position="132"/>
    </location>
</feature>
<organism evidence="2 3">
    <name type="scientific">Hymenolepis diminuta</name>
    <name type="common">Rat tapeworm</name>
    <dbReference type="NCBI Taxonomy" id="6216"/>
    <lineage>
        <taxon>Eukaryota</taxon>
        <taxon>Metazoa</taxon>
        <taxon>Spiralia</taxon>
        <taxon>Lophotrochozoa</taxon>
        <taxon>Platyhelminthes</taxon>
        <taxon>Cestoda</taxon>
        <taxon>Eucestoda</taxon>
        <taxon>Cyclophyllidea</taxon>
        <taxon>Hymenolepididae</taxon>
        <taxon>Hymenolepis</taxon>
    </lineage>
</organism>
<dbReference type="EMBL" id="CABIJS010000322">
    <property type="protein sequence ID" value="VUZ49099.1"/>
    <property type="molecule type" value="Genomic_DNA"/>
</dbReference>
<feature type="compositionally biased region" description="Polar residues" evidence="1">
    <location>
        <begin position="108"/>
        <end position="126"/>
    </location>
</feature>
<evidence type="ECO:0000313" key="3">
    <source>
        <dbReference type="Proteomes" id="UP000321570"/>
    </source>
</evidence>